<proteinExistence type="predicted"/>
<dbReference type="OrthoDB" id="8094158at2"/>
<dbReference type="SUPFAM" id="SSF46785">
    <property type="entry name" value="Winged helix' DNA-binding domain"/>
    <property type="match status" value="1"/>
</dbReference>
<protein>
    <recommendedName>
        <fullName evidence="3">MarR family transcriptional regulator</fullName>
    </recommendedName>
</protein>
<dbReference type="InterPro" id="IPR036388">
    <property type="entry name" value="WH-like_DNA-bd_sf"/>
</dbReference>
<dbReference type="RefSeq" id="WP_077278799.1">
    <property type="nucleotide sequence ID" value="NZ_MVBK01000048.1"/>
</dbReference>
<gene>
    <name evidence="1" type="ORF">B1C78_08880</name>
</gene>
<reference evidence="1 2" key="1">
    <citation type="submission" date="2017-02" db="EMBL/GenBank/DDBJ databases">
        <title>Genomic diversity within the haloalkaliphilic genus Thioalkalivibrio.</title>
        <authorList>
            <person name="Ahn A.-C."/>
            <person name="Meier-Kolthoff J."/>
            <person name="Overmars L."/>
            <person name="Richter M."/>
            <person name="Woyke T."/>
            <person name="Sorokin D.Y."/>
            <person name="Muyzer G."/>
        </authorList>
    </citation>
    <scope>NUCLEOTIDE SEQUENCE [LARGE SCALE GENOMIC DNA]</scope>
    <source>
        <strain evidence="1 2">ALJD</strain>
    </source>
</reference>
<dbReference type="Gene3D" id="1.10.10.10">
    <property type="entry name" value="Winged helix-like DNA-binding domain superfamily/Winged helix DNA-binding domain"/>
    <property type="match status" value="1"/>
</dbReference>
<evidence type="ECO:0000313" key="2">
    <source>
        <dbReference type="Proteomes" id="UP000189462"/>
    </source>
</evidence>
<dbReference type="EMBL" id="MVBK01000048">
    <property type="protein sequence ID" value="OOG24323.1"/>
    <property type="molecule type" value="Genomic_DNA"/>
</dbReference>
<comment type="caution">
    <text evidence="1">The sequence shown here is derived from an EMBL/GenBank/DDBJ whole genome shotgun (WGS) entry which is preliminary data.</text>
</comment>
<dbReference type="InterPro" id="IPR036390">
    <property type="entry name" value="WH_DNA-bd_sf"/>
</dbReference>
<organism evidence="1 2">
    <name type="scientific">Thioalkalivibrio denitrificans</name>
    <dbReference type="NCBI Taxonomy" id="108003"/>
    <lineage>
        <taxon>Bacteria</taxon>
        <taxon>Pseudomonadati</taxon>
        <taxon>Pseudomonadota</taxon>
        <taxon>Gammaproteobacteria</taxon>
        <taxon>Chromatiales</taxon>
        <taxon>Ectothiorhodospiraceae</taxon>
        <taxon>Thioalkalivibrio</taxon>
    </lineage>
</organism>
<evidence type="ECO:0008006" key="3">
    <source>
        <dbReference type="Google" id="ProtNLM"/>
    </source>
</evidence>
<name>A0A1V3NHB4_9GAMM</name>
<evidence type="ECO:0000313" key="1">
    <source>
        <dbReference type="EMBL" id="OOG24323.1"/>
    </source>
</evidence>
<dbReference type="AlphaFoldDB" id="A0A1V3NHB4"/>
<sequence>MDMKRTSIEKLTGTRNVLRRFRALDSDAPSQVLEAFLIVCLSEGITVGEVGQKLGCSKASASRVIQALSKWNRFGKAGMDLVEATEDMADRRTKTVKLTNKGHALRDELADLM</sequence>
<keyword evidence="2" id="KW-1185">Reference proteome</keyword>
<accession>A0A1V3NHB4</accession>
<dbReference type="STRING" id="108003.B1C78_08880"/>
<dbReference type="Proteomes" id="UP000189462">
    <property type="component" value="Unassembled WGS sequence"/>
</dbReference>